<dbReference type="InterPro" id="IPR000719">
    <property type="entry name" value="Prot_kinase_dom"/>
</dbReference>
<keyword evidence="4" id="KW-0418">Kinase</keyword>
<keyword evidence="5" id="KW-1185">Reference proteome</keyword>
<dbReference type="Proteomes" id="UP001366060">
    <property type="component" value="Unassembled WGS sequence"/>
</dbReference>
<dbReference type="InterPro" id="IPR036457">
    <property type="entry name" value="PPM-type-like_dom_sf"/>
</dbReference>
<dbReference type="SUPFAM" id="SSF81606">
    <property type="entry name" value="PP2C-like"/>
    <property type="match status" value="1"/>
</dbReference>
<keyword evidence="1" id="KW-1133">Transmembrane helix</keyword>
<feature type="domain" description="PPM-type phosphatase" evidence="3">
    <location>
        <begin position="13"/>
        <end position="246"/>
    </location>
</feature>
<keyword evidence="4" id="KW-0808">Transferase</keyword>
<evidence type="ECO:0000256" key="1">
    <source>
        <dbReference type="SAM" id="Phobius"/>
    </source>
</evidence>
<dbReference type="InterPro" id="IPR001932">
    <property type="entry name" value="PPM-type_phosphatase-like_dom"/>
</dbReference>
<dbReference type="SMART" id="SM00332">
    <property type="entry name" value="PP2Cc"/>
    <property type="match status" value="1"/>
</dbReference>
<proteinExistence type="predicted"/>
<evidence type="ECO:0000313" key="4">
    <source>
        <dbReference type="EMBL" id="MEL0660892.1"/>
    </source>
</evidence>
<gene>
    <name evidence="4" type="ORF">V6255_17300</name>
</gene>
<sequence length="587" mass="66395">MDKSQAKPTLKVCIGGYSTAGKRSVNQDAFAVKDPYSASEKKMKGIVACVADGVSCSDKGQQASHTSVTQFIADYYSTNKSWDVKQSASKVLNSLNSWLYQHNQDDLRHNGLITTFSSVVIKSTTAHILHIGDSRVYRYQEEELKQLSHDHSRAVYKQNPVLTRALGMDCHLDIDYQTIPLQVGDLFMLSSDGVHDYLSQESLKEYLSQLTEDATTKEFEQLAKTICDDALTQGSSDNISCLLVKVTSLPRSDLSELFSHLSSLNIPPALQVGNEIDCFKIDKILHEGARSHVYLATDKSTKNKVVLKMPSLNFEEDTNYLLGFYKEQWVGQSINHPSVMSIADNIKGSVFLYHICEYVEGMSLRLWMQKNPKPELDQAYDIIKKIVNAVRVLQRAGMVHRDLKPENIIITEQDDIKLIDFGTVKVNGFEEIVKEQQEEPLGAVDYIAPEYLNDNQSSSLSDLFSIAVIAYELLSGYLPYPANQAQSLDRARQYTWIYQPIQTHRSELSSRLDNVLQRALDPKPNKRYSTMSEFIAELTVIQKRQTIQEPKKSLLERDPVKFWQYLAFIFIGISAAELFILLSTRAL</sequence>
<feature type="domain" description="Protein kinase" evidence="2">
    <location>
        <begin position="279"/>
        <end position="540"/>
    </location>
</feature>
<feature type="transmembrane region" description="Helical" evidence="1">
    <location>
        <begin position="562"/>
        <end position="582"/>
    </location>
</feature>
<dbReference type="Pfam" id="PF13672">
    <property type="entry name" value="PP2C_2"/>
    <property type="match status" value="1"/>
</dbReference>
<dbReference type="Pfam" id="PF00069">
    <property type="entry name" value="Pkinase"/>
    <property type="match status" value="1"/>
</dbReference>
<dbReference type="SMART" id="SM00331">
    <property type="entry name" value="PP2C_SIG"/>
    <property type="match status" value="1"/>
</dbReference>
<dbReference type="CDD" id="cd14014">
    <property type="entry name" value="STKc_PknB_like"/>
    <property type="match status" value="1"/>
</dbReference>
<evidence type="ECO:0000259" key="2">
    <source>
        <dbReference type="PROSITE" id="PS50011"/>
    </source>
</evidence>
<name>A0ABU9HH17_9GAMM</name>
<comment type="caution">
    <text evidence="4">The sequence shown here is derived from an EMBL/GenBank/DDBJ whole genome shotgun (WGS) entry which is preliminary data.</text>
</comment>
<dbReference type="SUPFAM" id="SSF56112">
    <property type="entry name" value="Protein kinase-like (PK-like)"/>
    <property type="match status" value="1"/>
</dbReference>
<dbReference type="PANTHER" id="PTHR24347">
    <property type="entry name" value="SERINE/THREONINE-PROTEIN KINASE"/>
    <property type="match status" value="1"/>
</dbReference>
<dbReference type="Gene3D" id="1.10.510.10">
    <property type="entry name" value="Transferase(Phosphotransferase) domain 1"/>
    <property type="match status" value="1"/>
</dbReference>
<dbReference type="Gene3D" id="3.60.40.10">
    <property type="entry name" value="PPM-type phosphatase domain"/>
    <property type="match status" value="1"/>
</dbReference>
<dbReference type="CDD" id="cd00143">
    <property type="entry name" value="PP2Cc"/>
    <property type="match status" value="1"/>
</dbReference>
<keyword evidence="1" id="KW-0812">Transmembrane</keyword>
<dbReference type="InterPro" id="IPR008271">
    <property type="entry name" value="Ser/Thr_kinase_AS"/>
</dbReference>
<reference evidence="4 5" key="1">
    <citation type="submission" date="2024-02" db="EMBL/GenBank/DDBJ databases">
        <title>Bacteria isolated from the canopy kelp, Nereocystis luetkeana.</title>
        <authorList>
            <person name="Pfister C.A."/>
            <person name="Younker I.T."/>
            <person name="Light S.H."/>
        </authorList>
    </citation>
    <scope>NUCLEOTIDE SEQUENCE [LARGE SCALE GENOMIC DNA]</scope>
    <source>
        <strain evidence="4 5">TI.2.07</strain>
    </source>
</reference>
<dbReference type="InterPro" id="IPR011009">
    <property type="entry name" value="Kinase-like_dom_sf"/>
</dbReference>
<dbReference type="PROSITE" id="PS50011">
    <property type="entry name" value="PROTEIN_KINASE_DOM"/>
    <property type="match status" value="1"/>
</dbReference>
<dbReference type="PROSITE" id="PS51746">
    <property type="entry name" value="PPM_2"/>
    <property type="match status" value="1"/>
</dbReference>
<protein>
    <submittedName>
        <fullName evidence="4">Protein kinase</fullName>
    </submittedName>
</protein>
<evidence type="ECO:0000259" key="3">
    <source>
        <dbReference type="PROSITE" id="PS51746"/>
    </source>
</evidence>
<dbReference type="RefSeq" id="WP_341629264.1">
    <property type="nucleotide sequence ID" value="NZ_JBAKBA010000064.1"/>
</dbReference>
<organism evidence="4 5">
    <name type="scientific">Psychromonas arctica</name>
    <dbReference type="NCBI Taxonomy" id="168275"/>
    <lineage>
        <taxon>Bacteria</taxon>
        <taxon>Pseudomonadati</taxon>
        <taxon>Pseudomonadota</taxon>
        <taxon>Gammaproteobacteria</taxon>
        <taxon>Alteromonadales</taxon>
        <taxon>Psychromonadaceae</taxon>
        <taxon>Psychromonas</taxon>
    </lineage>
</organism>
<evidence type="ECO:0000313" key="5">
    <source>
        <dbReference type="Proteomes" id="UP001366060"/>
    </source>
</evidence>
<dbReference type="PROSITE" id="PS00108">
    <property type="entry name" value="PROTEIN_KINASE_ST"/>
    <property type="match status" value="1"/>
</dbReference>
<accession>A0ABU9HH17</accession>
<dbReference type="EMBL" id="JBAKBA010000064">
    <property type="protein sequence ID" value="MEL0660892.1"/>
    <property type="molecule type" value="Genomic_DNA"/>
</dbReference>
<keyword evidence="1" id="KW-0472">Membrane</keyword>
<dbReference type="GO" id="GO:0016301">
    <property type="term" value="F:kinase activity"/>
    <property type="evidence" value="ECO:0007669"/>
    <property type="project" value="UniProtKB-KW"/>
</dbReference>
<dbReference type="SMART" id="SM00220">
    <property type="entry name" value="S_TKc"/>
    <property type="match status" value="1"/>
</dbReference>